<dbReference type="AlphaFoldDB" id="A0A5N4ARW6"/>
<feature type="signal peptide" evidence="1">
    <location>
        <begin position="1"/>
        <end position="24"/>
    </location>
</feature>
<evidence type="ECO:0000313" key="2">
    <source>
        <dbReference type="EMBL" id="KAB0799120.1"/>
    </source>
</evidence>
<evidence type="ECO:0000313" key="4">
    <source>
        <dbReference type="Proteomes" id="UP000327044"/>
    </source>
</evidence>
<evidence type="ECO:0000313" key="3">
    <source>
        <dbReference type="EMBL" id="KAB0800071.1"/>
    </source>
</evidence>
<organism evidence="3 4">
    <name type="scientific">Photinus pyralis</name>
    <name type="common">Common eastern firefly</name>
    <name type="synonym">Lampyris pyralis</name>
    <dbReference type="NCBI Taxonomy" id="7054"/>
    <lineage>
        <taxon>Eukaryota</taxon>
        <taxon>Metazoa</taxon>
        <taxon>Ecdysozoa</taxon>
        <taxon>Arthropoda</taxon>
        <taxon>Hexapoda</taxon>
        <taxon>Insecta</taxon>
        <taxon>Pterygota</taxon>
        <taxon>Neoptera</taxon>
        <taxon>Endopterygota</taxon>
        <taxon>Coleoptera</taxon>
        <taxon>Polyphaga</taxon>
        <taxon>Elateriformia</taxon>
        <taxon>Elateroidea</taxon>
        <taxon>Lampyridae</taxon>
        <taxon>Lampyrinae</taxon>
        <taxon>Photinus</taxon>
    </lineage>
</organism>
<dbReference type="FunCoup" id="A0A5N4ARW6">
    <property type="interactions" value="15"/>
</dbReference>
<gene>
    <name evidence="2" type="ORF">PPYR_07000</name>
    <name evidence="3" type="ORF">PPYR_07951</name>
</gene>
<dbReference type="PANTHER" id="PTHR41158:SF2">
    <property type="entry name" value="AGAP010294-PA"/>
    <property type="match status" value="1"/>
</dbReference>
<dbReference type="PANTHER" id="PTHR41158">
    <property type="entry name" value="AGAP010294-PA"/>
    <property type="match status" value="1"/>
</dbReference>
<proteinExistence type="predicted"/>
<evidence type="ECO:0000256" key="1">
    <source>
        <dbReference type="SAM" id="SignalP"/>
    </source>
</evidence>
<reference evidence="3" key="2">
    <citation type="submission" date="2019-08" db="EMBL/GenBank/DDBJ databases">
        <authorList>
            <consortium name="Photinus pyralis genome working group"/>
            <person name="Fallon T.R."/>
            <person name="Sander Lower S.E."/>
            <person name="Weng J.-K."/>
        </authorList>
    </citation>
    <scope>NUCLEOTIDE SEQUENCE</scope>
    <source>
        <strain evidence="3">1611_PpyrPB1</strain>
        <tissue evidence="3">Whole body</tissue>
    </source>
</reference>
<dbReference type="OrthoDB" id="7587145at2759"/>
<dbReference type="InterPro" id="IPR006631">
    <property type="entry name" value="DM4_12"/>
</dbReference>
<protein>
    <submittedName>
        <fullName evidence="3">Uncharacterized protein</fullName>
    </submittedName>
</protein>
<sequence length="307" mass="33193">MYRQAVGWMLFALLTSSLTIHTFAYPNQHEFVPARTPQLPSERIERKFAEKPNAIKKVSLDNLSDLETNSIEDSSSSQNGFSWSNLLGVIMHMLFTPGTPTGPNKSESLDDSVAPSPWANLLSVGLKILTAFLGGGPVGGDGIDKVDNGSSPLQEILAAILPSFLGTSDREQVNTIAKQAGEFLNIIMNLLEALKTSFSHRSIAARSVGRKDSISDAAVAGISLMKGYVRSLGTSEESCMQKYVCDANRECSSDVGQTSIFCHLGTYAVSFVMERSTGSSFDVLYEAGRRGRSGDNCQQAFLECNEV</sequence>
<comment type="caution">
    <text evidence="3">The sequence shown here is derived from an EMBL/GenBank/DDBJ whole genome shotgun (WGS) entry which is preliminary data.</text>
</comment>
<dbReference type="EMBL" id="VVIM01000005">
    <property type="protein sequence ID" value="KAB0800071.1"/>
    <property type="molecule type" value="Genomic_DNA"/>
</dbReference>
<name>A0A5N4ARW6_PHOPY</name>
<dbReference type="InParanoid" id="A0A5N4ARW6"/>
<keyword evidence="4" id="KW-1185">Reference proteome</keyword>
<dbReference type="Pfam" id="PF07841">
    <property type="entry name" value="DM4_12"/>
    <property type="match status" value="1"/>
</dbReference>
<dbReference type="EMBL" id="VVIM01000005">
    <property type="protein sequence ID" value="KAB0799120.1"/>
    <property type="molecule type" value="Genomic_DNA"/>
</dbReference>
<reference evidence="3 4" key="1">
    <citation type="journal article" date="2018" name="Elife">
        <title>Firefly genomes illuminate parallel origins of bioluminescence in beetles.</title>
        <authorList>
            <person name="Fallon T.R."/>
            <person name="Lower S.E."/>
            <person name="Chang C.H."/>
            <person name="Bessho-Uehara M."/>
            <person name="Martin G.J."/>
            <person name="Bewick A.J."/>
            <person name="Behringer M."/>
            <person name="Debat H.J."/>
            <person name="Wong I."/>
            <person name="Day J.C."/>
            <person name="Suvorov A."/>
            <person name="Silva C.J."/>
            <person name="Stanger-Hall K.F."/>
            <person name="Hall D.W."/>
            <person name="Schmitz R.J."/>
            <person name="Nelson D.R."/>
            <person name="Lewis S.M."/>
            <person name="Shigenobu S."/>
            <person name="Bybee S.M."/>
            <person name="Larracuente A.M."/>
            <person name="Oba Y."/>
            <person name="Weng J.K."/>
        </authorList>
    </citation>
    <scope>NUCLEOTIDE SEQUENCE [LARGE SCALE GENOMIC DNA]</scope>
    <source>
        <strain evidence="3">1611_PpyrPB1</strain>
        <tissue evidence="3">Whole body</tissue>
    </source>
</reference>
<accession>A0A5N4ARW6</accession>
<feature type="chain" id="PRO_5036371583" evidence="1">
    <location>
        <begin position="25"/>
        <end position="307"/>
    </location>
</feature>
<keyword evidence="1" id="KW-0732">Signal</keyword>
<dbReference type="Proteomes" id="UP000327044">
    <property type="component" value="Unassembled WGS sequence"/>
</dbReference>